<organism evidence="2 3">
    <name type="scientific">Nocardia uniformis</name>
    <dbReference type="NCBI Taxonomy" id="53432"/>
    <lineage>
        <taxon>Bacteria</taxon>
        <taxon>Bacillati</taxon>
        <taxon>Actinomycetota</taxon>
        <taxon>Actinomycetes</taxon>
        <taxon>Mycobacteriales</taxon>
        <taxon>Nocardiaceae</taxon>
        <taxon>Nocardia</taxon>
    </lineage>
</organism>
<dbReference type="PROSITE" id="PS51257">
    <property type="entry name" value="PROKAR_LIPOPROTEIN"/>
    <property type="match status" value="1"/>
</dbReference>
<dbReference type="EMBL" id="JABELX010000007">
    <property type="protein sequence ID" value="NNH72188.1"/>
    <property type="molecule type" value="Genomic_DNA"/>
</dbReference>
<dbReference type="AlphaFoldDB" id="A0A849C364"/>
<dbReference type="RefSeq" id="WP_067518764.1">
    <property type="nucleotide sequence ID" value="NZ_JABELX010000007.1"/>
</dbReference>
<evidence type="ECO:0000256" key="1">
    <source>
        <dbReference type="SAM" id="SignalP"/>
    </source>
</evidence>
<feature type="signal peptide" evidence="1">
    <location>
        <begin position="1"/>
        <end position="18"/>
    </location>
</feature>
<evidence type="ECO:0000313" key="3">
    <source>
        <dbReference type="Proteomes" id="UP000586827"/>
    </source>
</evidence>
<gene>
    <name evidence="2" type="ORF">HLB23_20395</name>
</gene>
<keyword evidence="1" id="KW-0732">Signal</keyword>
<comment type="caution">
    <text evidence="2">The sequence shown here is derived from an EMBL/GenBank/DDBJ whole genome shotgun (WGS) entry which is preliminary data.</text>
</comment>
<evidence type="ECO:0000313" key="2">
    <source>
        <dbReference type="EMBL" id="NNH72188.1"/>
    </source>
</evidence>
<protein>
    <submittedName>
        <fullName evidence="2">DUF3558 domain-containing protein</fullName>
    </submittedName>
</protein>
<reference evidence="2 3" key="1">
    <citation type="submission" date="2020-05" db="EMBL/GenBank/DDBJ databases">
        <title>MicrobeNet Type strains.</title>
        <authorList>
            <person name="Nicholson A.C."/>
        </authorList>
    </citation>
    <scope>NUCLEOTIDE SEQUENCE [LARGE SCALE GENOMIC DNA]</scope>
    <source>
        <strain evidence="2 3">JCM 3224</strain>
    </source>
</reference>
<name>A0A849C364_9NOCA</name>
<proteinExistence type="predicted"/>
<dbReference type="Pfam" id="PF12079">
    <property type="entry name" value="DUF3558"/>
    <property type="match status" value="1"/>
</dbReference>
<sequence>MRGFGLFVVSACALAVSACGTTADSRPSADVPSGPVRVAELGTFVGECGYVSDDEIHSVTGLSDPTMVFRNSVTCRWFYTGIETDVTFASYRGSPIDRERAWEVLWGRELESVEIAGHSGFLSYSPDGDAHEVCVLAVGLGDDFFEWAYRGIGTQRASCAMIQRFAELTVQRLG</sequence>
<accession>A0A849C364</accession>
<dbReference type="InterPro" id="IPR024520">
    <property type="entry name" value="DUF3558"/>
</dbReference>
<keyword evidence="3" id="KW-1185">Reference proteome</keyword>
<feature type="chain" id="PRO_5039326925" evidence="1">
    <location>
        <begin position="19"/>
        <end position="174"/>
    </location>
</feature>
<dbReference type="Proteomes" id="UP000586827">
    <property type="component" value="Unassembled WGS sequence"/>
</dbReference>